<evidence type="ECO:0000313" key="5">
    <source>
        <dbReference type="EMBL" id="OGF98442.1"/>
    </source>
</evidence>
<dbReference type="PANTHER" id="PTHR30469:SF38">
    <property type="entry name" value="HLYD FAMILY SECRETION PROTEIN"/>
    <property type="match status" value="1"/>
</dbReference>
<proteinExistence type="inferred from homology"/>
<feature type="domain" description="Multidrug resistance protein MdtA-like barrel-sandwich hybrid" evidence="3">
    <location>
        <begin position="73"/>
        <end position="193"/>
    </location>
</feature>
<comment type="caution">
    <text evidence="5">The sequence shown here is derived from an EMBL/GenBank/DDBJ whole genome shotgun (WGS) entry which is preliminary data.</text>
</comment>
<reference evidence="5 6" key="1">
    <citation type="journal article" date="2016" name="Nat. Commun.">
        <title>Thousands of microbial genomes shed light on interconnected biogeochemical processes in an aquifer system.</title>
        <authorList>
            <person name="Anantharaman K."/>
            <person name="Brown C.T."/>
            <person name="Hug L.A."/>
            <person name="Sharon I."/>
            <person name="Castelle C.J."/>
            <person name="Probst A.J."/>
            <person name="Thomas B.C."/>
            <person name="Singh A."/>
            <person name="Wilkins M.J."/>
            <person name="Karaoz U."/>
            <person name="Brodie E.L."/>
            <person name="Williams K.H."/>
            <person name="Hubbard S.S."/>
            <person name="Banfield J.F."/>
        </authorList>
    </citation>
    <scope>NUCLEOTIDE SEQUENCE [LARGE SCALE GENOMIC DNA]</scope>
</reference>
<comment type="similarity">
    <text evidence="1">Belongs to the membrane fusion protein (MFP) (TC 8.A.1) family.</text>
</comment>
<dbReference type="Gene3D" id="2.40.420.20">
    <property type="match status" value="1"/>
</dbReference>
<dbReference type="InterPro" id="IPR058625">
    <property type="entry name" value="MdtA-like_BSH"/>
</dbReference>
<dbReference type="InterPro" id="IPR058792">
    <property type="entry name" value="Beta-barrel_RND_2"/>
</dbReference>
<dbReference type="Pfam" id="PF25917">
    <property type="entry name" value="BSH_RND"/>
    <property type="match status" value="1"/>
</dbReference>
<evidence type="ECO:0000259" key="3">
    <source>
        <dbReference type="Pfam" id="PF25917"/>
    </source>
</evidence>
<organism evidence="5 6">
    <name type="scientific">Candidatus Glassbacteria bacterium GWA2_58_10</name>
    <dbReference type="NCBI Taxonomy" id="1817865"/>
    <lineage>
        <taxon>Bacteria</taxon>
        <taxon>Candidatus Glassiibacteriota</taxon>
    </lineage>
</organism>
<dbReference type="AlphaFoldDB" id="A0A1F5YEG8"/>
<dbReference type="Gene3D" id="2.40.50.100">
    <property type="match status" value="1"/>
</dbReference>
<sequence>MTGFLGLIVLTVGCSSNAEGQSEGRRRPNGGQWARQGLGNWGAEEVVPVEVARPFRADLESFVFGNANIEALRDVEIIARVNGQLETLPVEEGDLVRQGQVLAELEKSELKLNLQEVSARRENNRSIYDRSRKMLEQELTSQELVDKSKYDFETAQTQYERAKLNLEYAAITAPFTGIITSRLVDRGDMIRVNTVLFKLADTEKLLIRLFVPEKDMARIQLANKARIECEMLPGRMFSGLVDMISPVVDAATGTIKVTVRVTEGTGSLKPGMFCSVYILIETHQDALVISRRALIPETEVPEVFVVDDSAVVHRKRLTLGISQGDTLEVLKGLSESDQVVVIGQENIHEGSRTRISFAGADSTAAEVPAAPQAQPDWKNKTGGKAGAWRKPQ</sequence>
<protein>
    <submittedName>
        <fullName evidence="5">Uncharacterized protein</fullName>
    </submittedName>
</protein>
<feature type="domain" description="CusB-like beta-barrel" evidence="4">
    <location>
        <begin position="211"/>
        <end position="276"/>
    </location>
</feature>
<dbReference type="InterPro" id="IPR006143">
    <property type="entry name" value="RND_pump_MFP"/>
</dbReference>
<dbReference type="SUPFAM" id="SSF111369">
    <property type="entry name" value="HlyD-like secretion proteins"/>
    <property type="match status" value="1"/>
</dbReference>
<dbReference type="Gene3D" id="1.10.287.470">
    <property type="entry name" value="Helix hairpin bin"/>
    <property type="match status" value="1"/>
</dbReference>
<dbReference type="EMBL" id="MFIV01000103">
    <property type="protein sequence ID" value="OGF98442.1"/>
    <property type="molecule type" value="Genomic_DNA"/>
</dbReference>
<gene>
    <name evidence="5" type="ORF">A2Z86_02470</name>
</gene>
<evidence type="ECO:0000256" key="1">
    <source>
        <dbReference type="ARBA" id="ARBA00009477"/>
    </source>
</evidence>
<dbReference type="GO" id="GO:1990281">
    <property type="term" value="C:efflux pump complex"/>
    <property type="evidence" value="ECO:0007669"/>
    <property type="project" value="TreeGrafter"/>
</dbReference>
<evidence type="ECO:0000313" key="6">
    <source>
        <dbReference type="Proteomes" id="UP000176992"/>
    </source>
</evidence>
<dbReference type="GO" id="GO:0015562">
    <property type="term" value="F:efflux transmembrane transporter activity"/>
    <property type="evidence" value="ECO:0007669"/>
    <property type="project" value="TreeGrafter"/>
</dbReference>
<evidence type="ECO:0000256" key="2">
    <source>
        <dbReference type="SAM" id="MobiDB-lite"/>
    </source>
</evidence>
<feature type="region of interest" description="Disordered" evidence="2">
    <location>
        <begin position="359"/>
        <end position="392"/>
    </location>
</feature>
<dbReference type="Gene3D" id="2.40.30.170">
    <property type="match status" value="1"/>
</dbReference>
<dbReference type="FunFam" id="2.40.30.170:FF:000010">
    <property type="entry name" value="Efflux RND transporter periplasmic adaptor subunit"/>
    <property type="match status" value="1"/>
</dbReference>
<dbReference type="Proteomes" id="UP000176992">
    <property type="component" value="Unassembled WGS sequence"/>
</dbReference>
<dbReference type="PANTHER" id="PTHR30469">
    <property type="entry name" value="MULTIDRUG RESISTANCE PROTEIN MDTA"/>
    <property type="match status" value="1"/>
</dbReference>
<name>A0A1F5YEG8_9BACT</name>
<evidence type="ECO:0000259" key="4">
    <source>
        <dbReference type="Pfam" id="PF25954"/>
    </source>
</evidence>
<dbReference type="NCBIfam" id="TIGR01730">
    <property type="entry name" value="RND_mfp"/>
    <property type="match status" value="1"/>
</dbReference>
<accession>A0A1F5YEG8</accession>
<dbReference type="Pfam" id="PF25954">
    <property type="entry name" value="Beta-barrel_RND_2"/>
    <property type="match status" value="1"/>
</dbReference>